<dbReference type="EMBL" id="UINC01205974">
    <property type="protein sequence ID" value="SVE27393.1"/>
    <property type="molecule type" value="Genomic_DNA"/>
</dbReference>
<accession>A0A383C5S3</accession>
<reference evidence="1" key="1">
    <citation type="submission" date="2018-05" db="EMBL/GenBank/DDBJ databases">
        <authorList>
            <person name="Lanie J.A."/>
            <person name="Ng W.-L."/>
            <person name="Kazmierczak K.M."/>
            <person name="Andrzejewski T.M."/>
            <person name="Davidsen T.M."/>
            <person name="Wayne K.J."/>
            <person name="Tettelin H."/>
            <person name="Glass J.I."/>
            <person name="Rusch D."/>
            <person name="Podicherti R."/>
            <person name="Tsui H.-C.T."/>
            <person name="Winkler M.E."/>
        </authorList>
    </citation>
    <scope>NUCLEOTIDE SEQUENCE</scope>
</reference>
<dbReference type="AlphaFoldDB" id="A0A383C5S3"/>
<sequence length="40" mass="4305">MVSLTVPAMAGIKAKKVTGQVSEELYGYDFVNLVSKLAVF</sequence>
<organism evidence="1">
    <name type="scientific">marine metagenome</name>
    <dbReference type="NCBI Taxonomy" id="408172"/>
    <lineage>
        <taxon>unclassified sequences</taxon>
        <taxon>metagenomes</taxon>
        <taxon>ecological metagenomes</taxon>
    </lineage>
</organism>
<protein>
    <submittedName>
        <fullName evidence="1">Uncharacterized protein</fullName>
    </submittedName>
</protein>
<evidence type="ECO:0000313" key="1">
    <source>
        <dbReference type="EMBL" id="SVE27393.1"/>
    </source>
</evidence>
<feature type="non-terminal residue" evidence="1">
    <location>
        <position position="40"/>
    </location>
</feature>
<proteinExistence type="predicted"/>
<name>A0A383C5S3_9ZZZZ</name>
<gene>
    <name evidence="1" type="ORF">METZ01_LOCUS480247</name>
</gene>